<dbReference type="InterPro" id="IPR010985">
    <property type="entry name" value="Ribbon_hlx_hlx"/>
</dbReference>
<name>A0A2S5CQK3_9GAMM</name>
<dbReference type="EMBL" id="PGFZ01000001">
    <property type="protein sequence ID" value="POZ53099.1"/>
    <property type="molecule type" value="Genomic_DNA"/>
</dbReference>
<organism evidence="3 4">
    <name type="scientific">Methylovulum psychrotolerans</name>
    <dbReference type="NCBI Taxonomy" id="1704499"/>
    <lineage>
        <taxon>Bacteria</taxon>
        <taxon>Pseudomonadati</taxon>
        <taxon>Pseudomonadota</taxon>
        <taxon>Gammaproteobacteria</taxon>
        <taxon>Methylococcales</taxon>
        <taxon>Methylococcaceae</taxon>
        <taxon>Methylovulum</taxon>
    </lineage>
</organism>
<dbReference type="GO" id="GO:0006355">
    <property type="term" value="P:regulation of DNA-templated transcription"/>
    <property type="evidence" value="ECO:0007669"/>
    <property type="project" value="InterPro"/>
</dbReference>
<sequence>MLSSNNQRIDLRVDLETKQLAERASAALGCVSLTEYITRLIRENSPQIIRQQTEIKLSNQQFDSFIALCQDPNLKPSQRLIKAAQRLDEEGF</sequence>
<dbReference type="Proteomes" id="UP000237423">
    <property type="component" value="Unassembled WGS sequence"/>
</dbReference>
<accession>A0A2S5CQK3</accession>
<dbReference type="InterPro" id="IPR014795">
    <property type="entry name" value="TacA_1-like"/>
</dbReference>
<protein>
    <recommendedName>
        <fullName evidence="5">DUF1778 domain-containing protein</fullName>
    </recommendedName>
</protein>
<proteinExistence type="inferred from homology"/>
<keyword evidence="1" id="KW-1277">Toxin-antitoxin system</keyword>
<evidence type="ECO:0000313" key="3">
    <source>
        <dbReference type="EMBL" id="POZ53099.1"/>
    </source>
</evidence>
<reference evidence="3 4" key="1">
    <citation type="submission" date="2017-11" db="EMBL/GenBank/DDBJ databases">
        <title>Draft Genome Sequence of Methylobacter psychrotolerans Sph1T, an Obligate Methanotroph from Low-Temperature Environments.</title>
        <authorList>
            <person name="Oshkin I.Y."/>
            <person name="Miroshnikov K."/>
            <person name="Belova S.E."/>
            <person name="Korzhenkov A."/>
            <person name="Toshchakov S.V."/>
            <person name="Dedysh S.N."/>
        </authorList>
    </citation>
    <scope>NUCLEOTIDE SEQUENCE [LARGE SCALE GENOMIC DNA]</scope>
    <source>
        <strain evidence="3 4">Sph1</strain>
    </source>
</reference>
<evidence type="ECO:0000256" key="1">
    <source>
        <dbReference type="ARBA" id="ARBA00022649"/>
    </source>
</evidence>
<gene>
    <name evidence="3" type="ORF">AADEFJLK_00109</name>
</gene>
<evidence type="ECO:0008006" key="5">
    <source>
        <dbReference type="Google" id="ProtNLM"/>
    </source>
</evidence>
<evidence type="ECO:0000313" key="4">
    <source>
        <dbReference type="Proteomes" id="UP000237423"/>
    </source>
</evidence>
<evidence type="ECO:0000256" key="2">
    <source>
        <dbReference type="ARBA" id="ARBA00049988"/>
    </source>
</evidence>
<dbReference type="SUPFAM" id="SSF47598">
    <property type="entry name" value="Ribbon-helix-helix"/>
    <property type="match status" value="1"/>
</dbReference>
<comment type="caution">
    <text evidence="3">The sequence shown here is derived from an EMBL/GenBank/DDBJ whole genome shotgun (WGS) entry which is preliminary data.</text>
</comment>
<dbReference type="Pfam" id="PF08681">
    <property type="entry name" value="TacA1"/>
    <property type="match status" value="1"/>
</dbReference>
<comment type="similarity">
    <text evidence="2">Belongs to the TacA antitoxin family.</text>
</comment>
<dbReference type="Gene3D" id="1.20.5.780">
    <property type="entry name" value="Single helix bin"/>
    <property type="match status" value="1"/>
</dbReference>
<dbReference type="AlphaFoldDB" id="A0A2S5CQK3"/>